<evidence type="ECO:0000256" key="1">
    <source>
        <dbReference type="ARBA" id="ARBA00022450"/>
    </source>
</evidence>
<accession>A0AB33KAZ4</accession>
<dbReference type="EMBL" id="AP035881">
    <property type="protein sequence ID" value="BFP49642.1"/>
    <property type="molecule type" value="Genomic_DNA"/>
</dbReference>
<evidence type="ECO:0000313" key="4">
    <source>
        <dbReference type="EMBL" id="BFP49642.1"/>
    </source>
</evidence>
<proteinExistence type="predicted"/>
<dbReference type="Pfam" id="PF00550">
    <property type="entry name" value="PP-binding"/>
    <property type="match status" value="1"/>
</dbReference>
<dbReference type="RefSeq" id="WP_407991721.1">
    <property type="nucleotide sequence ID" value="NZ_AP035881.2"/>
</dbReference>
<dbReference type="SMART" id="SM01294">
    <property type="entry name" value="PKS_PP_betabranch"/>
    <property type="match status" value="1"/>
</dbReference>
<dbReference type="GO" id="GO:0017000">
    <property type="term" value="P:antibiotic biosynthetic process"/>
    <property type="evidence" value="ECO:0007669"/>
    <property type="project" value="UniProtKB-ARBA"/>
</dbReference>
<protein>
    <recommendedName>
        <fullName evidence="3">Carrier domain-containing protein</fullName>
    </recommendedName>
</protein>
<feature type="domain" description="Carrier" evidence="3">
    <location>
        <begin position="4"/>
        <end position="78"/>
    </location>
</feature>
<reference evidence="4" key="1">
    <citation type="submission" date="2024-07" db="EMBL/GenBank/DDBJ databases">
        <title>Complete genome sequences of cellulolytic bacteria, Kitasatospora sp. CMC57 and Streptomyces sp. CMC78, isolated from Japanese agricultural soil.</title>
        <authorList>
            <person name="Hashimoto T."/>
            <person name="Ito M."/>
            <person name="Iwamoto M."/>
            <person name="Fukahori D."/>
            <person name="Shoda T."/>
            <person name="Sakoda M."/>
            <person name="Morohoshi T."/>
            <person name="Mitsuboshi M."/>
            <person name="Nishizawa T."/>
        </authorList>
    </citation>
    <scope>NUCLEOTIDE SEQUENCE</scope>
    <source>
        <strain evidence="4">CMC57</strain>
    </source>
</reference>
<dbReference type="GO" id="GO:0031177">
    <property type="term" value="F:phosphopantetheine binding"/>
    <property type="evidence" value="ECO:0007669"/>
    <property type="project" value="InterPro"/>
</dbReference>
<gene>
    <name evidence="4" type="ORF">KCMC57_60100</name>
</gene>
<dbReference type="InterPro" id="IPR020806">
    <property type="entry name" value="PKS_PP-bd"/>
</dbReference>
<sequence length="89" mass="9487">MTRQQLTEWLREYLADLLDVTPEQIGTDLPLEQLGVDSATTLVLSADLTAHLGREIRPGEIFEHPTVEGLAAHLGGTALGVPTEPATAG</sequence>
<keyword evidence="2" id="KW-0597">Phosphoprotein</keyword>
<dbReference type="SUPFAM" id="SSF47336">
    <property type="entry name" value="ACP-like"/>
    <property type="match status" value="1"/>
</dbReference>
<name>A0AB33KAZ4_9ACTN</name>
<dbReference type="PROSITE" id="PS50075">
    <property type="entry name" value="CARRIER"/>
    <property type="match status" value="1"/>
</dbReference>
<evidence type="ECO:0000256" key="2">
    <source>
        <dbReference type="ARBA" id="ARBA00022553"/>
    </source>
</evidence>
<keyword evidence="1" id="KW-0596">Phosphopantetheine</keyword>
<dbReference type="InterPro" id="IPR009081">
    <property type="entry name" value="PP-bd_ACP"/>
</dbReference>
<dbReference type="InterPro" id="IPR036736">
    <property type="entry name" value="ACP-like_sf"/>
</dbReference>
<organism evidence="4">
    <name type="scientific">Kitasatospora sp. CMC57</name>
    <dbReference type="NCBI Taxonomy" id="3231513"/>
    <lineage>
        <taxon>Bacteria</taxon>
        <taxon>Bacillati</taxon>
        <taxon>Actinomycetota</taxon>
        <taxon>Actinomycetes</taxon>
        <taxon>Kitasatosporales</taxon>
        <taxon>Streptomycetaceae</taxon>
        <taxon>Kitasatospora</taxon>
    </lineage>
</organism>
<dbReference type="SMART" id="SM00823">
    <property type="entry name" value="PKS_PP"/>
    <property type="match status" value="1"/>
</dbReference>
<dbReference type="Gene3D" id="1.10.1200.10">
    <property type="entry name" value="ACP-like"/>
    <property type="match status" value="1"/>
</dbReference>
<dbReference type="AlphaFoldDB" id="A0AB33KAZ4"/>
<evidence type="ECO:0000259" key="3">
    <source>
        <dbReference type="PROSITE" id="PS50075"/>
    </source>
</evidence>